<evidence type="ECO:0000259" key="3">
    <source>
        <dbReference type="Pfam" id="PF17162"/>
    </source>
</evidence>
<name>A0A926JPN8_9FLAO</name>
<feature type="domain" description="DUF5117" evidence="2">
    <location>
        <begin position="101"/>
        <end position="285"/>
    </location>
</feature>
<dbReference type="Pfam" id="PF17148">
    <property type="entry name" value="DUF5117"/>
    <property type="match status" value="1"/>
</dbReference>
<reference evidence="4 5" key="1">
    <citation type="submission" date="2020-09" db="EMBL/GenBank/DDBJ databases">
        <title>Sinomicrobium weinanense sp. nov., a halophilic bacteria isolated from saline-alkali soil.</title>
        <authorList>
            <person name="Wu P."/>
            <person name="Ren H."/>
            <person name="Mei Y."/>
            <person name="Liang Y."/>
            <person name="Chen Z."/>
        </authorList>
    </citation>
    <scope>NUCLEOTIDE SEQUENCE [LARGE SCALE GENOMIC DNA]</scope>
    <source>
        <strain evidence="4 5">FJxs</strain>
    </source>
</reference>
<feature type="domain" description="DUF5118" evidence="3">
    <location>
        <begin position="42"/>
        <end position="89"/>
    </location>
</feature>
<organism evidence="4 5">
    <name type="scientific">Sinomicrobium weinanense</name>
    <dbReference type="NCBI Taxonomy" id="2842200"/>
    <lineage>
        <taxon>Bacteria</taxon>
        <taxon>Pseudomonadati</taxon>
        <taxon>Bacteroidota</taxon>
        <taxon>Flavobacteriia</taxon>
        <taxon>Flavobacteriales</taxon>
        <taxon>Flavobacteriaceae</taxon>
        <taxon>Sinomicrobium</taxon>
    </lineage>
</organism>
<dbReference type="GO" id="GO:0008237">
    <property type="term" value="F:metallopeptidase activity"/>
    <property type="evidence" value="ECO:0007669"/>
    <property type="project" value="UniProtKB-KW"/>
</dbReference>
<evidence type="ECO:0000259" key="1">
    <source>
        <dbReference type="Pfam" id="PF16313"/>
    </source>
</evidence>
<dbReference type="InterPro" id="IPR024079">
    <property type="entry name" value="MetalloPept_cat_dom_sf"/>
</dbReference>
<dbReference type="Gene3D" id="3.40.390.10">
    <property type="entry name" value="Collagenase (Catalytic Domain)"/>
    <property type="match status" value="1"/>
</dbReference>
<keyword evidence="4" id="KW-0378">Hydrolase</keyword>
<keyword evidence="4" id="KW-0482">Metalloprotease</keyword>
<dbReference type="AlphaFoldDB" id="A0A926JPN8"/>
<evidence type="ECO:0000313" key="5">
    <source>
        <dbReference type="Proteomes" id="UP000653730"/>
    </source>
</evidence>
<proteinExistence type="predicted"/>
<feature type="domain" description="EcxA zinc-binding" evidence="1">
    <location>
        <begin position="418"/>
        <end position="738"/>
    </location>
</feature>
<evidence type="ECO:0000259" key="2">
    <source>
        <dbReference type="Pfam" id="PF17148"/>
    </source>
</evidence>
<dbReference type="PANTHER" id="PTHR38478">
    <property type="entry name" value="PEPTIDASE M1A AND M12B"/>
    <property type="match status" value="1"/>
</dbReference>
<keyword evidence="4" id="KW-0645">Protease</keyword>
<dbReference type="SUPFAM" id="SSF55486">
    <property type="entry name" value="Metalloproteases ('zincins'), catalytic domain"/>
    <property type="match status" value="1"/>
</dbReference>
<gene>
    <name evidence="4" type="ORF">IBL28_03380</name>
</gene>
<comment type="caution">
    <text evidence="4">The sequence shown here is derived from an EMBL/GenBank/DDBJ whole genome shotgun (WGS) entry which is preliminary data.</text>
</comment>
<dbReference type="EMBL" id="JACVDC010000005">
    <property type="protein sequence ID" value="MBC9794997.1"/>
    <property type="molecule type" value="Genomic_DNA"/>
</dbReference>
<sequence>MIRIFRILLTGFLIAGSMHVQGQEKDEKNEKEKDSSDTSKLKKYSELLEGGTLQEGIFNIIRNKKDYYFEIPDSLMGREFLVVNKISRVPLQLNEAGLNKGMEFENKVITFEKDTLREKIWVRTLVPMVSSPGEDAITNSVKNNFSSSIVEAFDIASKNKKGASVVIKVNKVFNGKEQSFNDVLNNTGLGGSVKSGLSYIVGTKAFPRNVMIKSDLSTSVSEGGASLPITIRVACNIVLLPREPMQPRFLDKRVGYFSKKRWYFNDEQHAMEERKLITRWRLEPRAGDRERYLSGELVEPKDPIVFYIDPSTPKKWRDYIKQGVFDWQVAFEQAGFKNAVIAKEPTGEDADFDIDDVRYSVITYAASPKSNAMGPSVVDPRSGEILEADIIWWHNVMISLHSWMRIQTGAIDEKSRSNTFNDQHMGEAVRFVSSHEVGHTFGLKHNMGASYAFEVDSLRSRTFTDKMGGTAPSIMDYARYNYVAQPEDHLKAITPSIGIYDKYAIQWGYRWFDDRSKEEKYLKELVSQHNNDPLYFYGEQQDYKHTIDPRSQSEDLGNDAVRASQYGIKNLKRVLAHVLDWTYEEGDSYYKSGKLYMGIIGQWQLYNNHVLNNVGGVYLNTTVHGDGKRSYEPVAYDMQKKAVSYLNNEVFTFPGWLFVNDILEKTFPLKDSPLGPYEYSPYTLARELQYSVLYSLFQDDRLLRLLESGMYASDQGKKFTVNDLFDQTRNHVFAKTMKNKSLDTFERMTQKNYVDVLIVDINKLFEKTSKKSLQIPASLQIPTICNHVVNSGKAARNINFTSIKRVSEVTSVKKGELRTLLRLLQKKKNKGDRDTRMHYQDLINRIEEAINN</sequence>
<dbReference type="InterPro" id="IPR033428">
    <property type="entry name" value="DUF5118"/>
</dbReference>
<dbReference type="CDD" id="cd04276">
    <property type="entry name" value="ZnMc_MMP_like_2"/>
    <property type="match status" value="1"/>
</dbReference>
<dbReference type="InterPro" id="IPR032534">
    <property type="entry name" value="EcxA_zinc-bd"/>
</dbReference>
<dbReference type="PANTHER" id="PTHR38478:SF1">
    <property type="entry name" value="ZINC DEPENDENT METALLOPROTEASE DOMAIN LIPOPROTEIN"/>
    <property type="match status" value="1"/>
</dbReference>
<dbReference type="InterPro" id="IPR033413">
    <property type="entry name" value="DUF5117"/>
</dbReference>
<dbReference type="Pfam" id="PF16313">
    <property type="entry name" value="DUF4953"/>
    <property type="match status" value="1"/>
</dbReference>
<dbReference type="Proteomes" id="UP000653730">
    <property type="component" value="Unassembled WGS sequence"/>
</dbReference>
<keyword evidence="5" id="KW-1185">Reference proteome</keyword>
<evidence type="ECO:0000313" key="4">
    <source>
        <dbReference type="EMBL" id="MBC9794997.1"/>
    </source>
</evidence>
<dbReference type="Pfam" id="PF17162">
    <property type="entry name" value="DUF5118"/>
    <property type="match status" value="1"/>
</dbReference>
<accession>A0A926JPN8</accession>
<dbReference type="InterPro" id="IPR034032">
    <property type="entry name" value="Zn_MMP-like_bac"/>
</dbReference>
<protein>
    <submittedName>
        <fullName evidence="4">Zinc-dependent metalloprotease</fullName>
    </submittedName>
</protein>